<proteinExistence type="predicted"/>
<feature type="domain" description="NurA" evidence="2">
    <location>
        <begin position="72"/>
        <end position="422"/>
    </location>
</feature>
<name>A0AA96VJD4_9EURY</name>
<feature type="region of interest" description="Disordered" evidence="1">
    <location>
        <begin position="297"/>
        <end position="317"/>
    </location>
</feature>
<sequence length="454" mass="51950">MTLEPVHMKEIEEIAVGIDYSFTKRETTDHLEIFKNLSELKSGGKTLLKSAGPLFRSKVDISKISLLEDDFSITYSSDSGSTNPIPFESGLFLDICHCAIAATPTDLDIQRMRTIVCAGFTPGRSASFQSSTDWKYFDDGYGRSKMIQIDSSLLKMRMARMVHDMAIYASESEHILWFQEELKKEEERDKNIFFMMDGPIYPKQLMYWMGTDSDDILIRHDPSAQKVLQNYINIMDFHMEHEIPVIGFVKNPAETQVINALREKIKSEHGFSDLPWATDSQLFKAFLKNPDGKKESAAGVSGKIGMSGAPGTSPKPDPQKKYLTYTNWFLQPNQFYEKEIKTGSPLIRETLSHQFEPEDYTLSFFMIYVPFESDGLLFKIESPYGLIKNEEMRAKITRKMLYELSGGIIPFTLQKADTVAKIGMDEKKEIKNLFAQETVDRTYNNVRWGDLDEF</sequence>
<dbReference type="Pfam" id="PF09376">
    <property type="entry name" value="NurA"/>
    <property type="match status" value="1"/>
</dbReference>
<dbReference type="EMBL" id="CP131061">
    <property type="protein sequence ID" value="WNY27497.1"/>
    <property type="molecule type" value="Genomic_DNA"/>
</dbReference>
<organism evidence="3 4">
    <name type="scientific">Methanolapillus ohkumae</name>
    <dbReference type="NCBI Taxonomy" id="3028298"/>
    <lineage>
        <taxon>Archaea</taxon>
        <taxon>Methanobacteriati</taxon>
        <taxon>Methanobacteriota</taxon>
        <taxon>Stenosarchaea group</taxon>
        <taxon>Methanomicrobia</taxon>
        <taxon>Methanosarcinales</taxon>
        <taxon>Methanosarcinaceae</taxon>
        <taxon>Methanolapillus</taxon>
    </lineage>
</organism>
<dbReference type="AlphaFoldDB" id="A0AA96VJD4"/>
<dbReference type="InterPro" id="IPR018977">
    <property type="entry name" value="NurA_domain"/>
</dbReference>
<keyword evidence="4" id="KW-1185">Reference proteome</keyword>
<accession>A0AA96VJD4</accession>
<dbReference type="GeneID" id="89228724"/>
<reference evidence="3 4" key="1">
    <citation type="submission" date="2023-07" db="EMBL/GenBank/DDBJ databases">
        <title>Closed genome sequence of Methanosarcinaceae archaeon Am2.</title>
        <authorList>
            <person name="Poehlein A."/>
            <person name="Protasov E."/>
            <person name="Platt K."/>
            <person name="Reeh H."/>
            <person name="Daniel R."/>
            <person name="Brune A."/>
        </authorList>
    </citation>
    <scope>NUCLEOTIDE SEQUENCE [LARGE SCALE GENOMIC DNA]</scope>
    <source>
        <strain evidence="3 4">Am2</strain>
    </source>
</reference>
<dbReference type="RefSeq" id="WP_338097470.1">
    <property type="nucleotide sequence ID" value="NZ_CP131061.1"/>
</dbReference>
<evidence type="ECO:0000313" key="3">
    <source>
        <dbReference type="EMBL" id="WNY27497.1"/>
    </source>
</evidence>
<evidence type="ECO:0000313" key="4">
    <source>
        <dbReference type="Proteomes" id="UP001304970"/>
    </source>
</evidence>
<evidence type="ECO:0000259" key="2">
    <source>
        <dbReference type="SMART" id="SM00933"/>
    </source>
</evidence>
<dbReference type="Proteomes" id="UP001304970">
    <property type="component" value="Chromosome"/>
</dbReference>
<protein>
    <recommendedName>
        <fullName evidence="2">NurA domain-containing protein</fullName>
    </recommendedName>
</protein>
<gene>
    <name evidence="3" type="ORF">MsAm2_12970</name>
</gene>
<evidence type="ECO:0000256" key="1">
    <source>
        <dbReference type="SAM" id="MobiDB-lite"/>
    </source>
</evidence>
<dbReference type="SMART" id="SM00933">
    <property type="entry name" value="NurA"/>
    <property type="match status" value="1"/>
</dbReference>